<evidence type="ECO:0000256" key="2">
    <source>
        <dbReference type="ARBA" id="ARBA00013055"/>
    </source>
</evidence>
<evidence type="ECO:0000256" key="7">
    <source>
        <dbReference type="ARBA" id="ARBA00023157"/>
    </source>
</evidence>
<dbReference type="Proteomes" id="UP000011083">
    <property type="component" value="Unassembled WGS sequence"/>
</dbReference>
<evidence type="ECO:0000256" key="5">
    <source>
        <dbReference type="ARBA" id="ARBA00022862"/>
    </source>
</evidence>
<dbReference type="InterPro" id="IPR036086">
    <property type="entry name" value="ParB/Sulfiredoxin_sf"/>
</dbReference>
<evidence type="ECO:0000256" key="6">
    <source>
        <dbReference type="ARBA" id="ARBA00023002"/>
    </source>
</evidence>
<feature type="disulfide bond" description="Interchain" evidence="11">
    <location>
        <position position="95"/>
    </location>
</feature>
<protein>
    <recommendedName>
        <fullName evidence="2 9">Sulfiredoxin</fullName>
        <ecNumber evidence="2 9">1.8.98.2</ecNumber>
    </recommendedName>
</protein>
<keyword evidence="7 11" id="KW-1015">Disulfide bond</keyword>
<dbReference type="SMART" id="SM00470">
    <property type="entry name" value="ParB"/>
    <property type="match status" value="1"/>
</dbReference>
<dbReference type="VEuPathDB" id="AmoebaDB:ACA1_111970"/>
<feature type="region of interest" description="Disordered" evidence="12">
    <location>
        <begin position="1"/>
        <end position="30"/>
    </location>
</feature>
<comment type="catalytic activity">
    <reaction evidence="8 9">
        <text>S-hydroxy-S-oxy-L-cysteinyl-[peroxiredoxin] + [protein]-dithiol + ATP = S-hydroxy-L-cysteinyl-[peroxiredoxin] + [protein]-disulfide + ADP + phosphate</text>
        <dbReference type="Rhea" id="RHEA:17545"/>
        <dbReference type="Rhea" id="RHEA-COMP:10593"/>
        <dbReference type="Rhea" id="RHEA-COMP:10594"/>
        <dbReference type="Rhea" id="RHEA-COMP:13681"/>
        <dbReference type="Rhea" id="RHEA-COMP:17976"/>
        <dbReference type="ChEBI" id="CHEBI:29950"/>
        <dbReference type="ChEBI" id="CHEBI:30616"/>
        <dbReference type="ChEBI" id="CHEBI:43474"/>
        <dbReference type="ChEBI" id="CHEBI:50058"/>
        <dbReference type="ChEBI" id="CHEBI:61973"/>
        <dbReference type="ChEBI" id="CHEBI:61974"/>
        <dbReference type="ChEBI" id="CHEBI:456216"/>
        <dbReference type="EC" id="1.8.98.2"/>
    </reaction>
</comment>
<dbReference type="Pfam" id="PF02195">
    <property type="entry name" value="ParB_N"/>
    <property type="match status" value="1"/>
</dbReference>
<name>L8H302_ACACF</name>
<evidence type="ECO:0000256" key="8">
    <source>
        <dbReference type="ARBA" id="ARBA00047514"/>
    </source>
</evidence>
<dbReference type="PANTHER" id="PTHR21348">
    <property type="match status" value="1"/>
</dbReference>
<dbReference type="EMBL" id="KB007926">
    <property type="protein sequence ID" value="ELR19924.1"/>
    <property type="molecule type" value="Genomic_DNA"/>
</dbReference>
<evidence type="ECO:0000256" key="10">
    <source>
        <dbReference type="PIRSR" id="PIRSR017267-1"/>
    </source>
</evidence>
<dbReference type="SUPFAM" id="SSF110849">
    <property type="entry name" value="ParB/Sulfiredoxin"/>
    <property type="match status" value="1"/>
</dbReference>
<evidence type="ECO:0000259" key="13">
    <source>
        <dbReference type="SMART" id="SM00470"/>
    </source>
</evidence>
<organism evidence="14 15">
    <name type="scientific">Acanthamoeba castellanii (strain ATCC 30010 / Neff)</name>
    <dbReference type="NCBI Taxonomy" id="1257118"/>
    <lineage>
        <taxon>Eukaryota</taxon>
        <taxon>Amoebozoa</taxon>
        <taxon>Discosea</taxon>
        <taxon>Longamoebia</taxon>
        <taxon>Centramoebida</taxon>
        <taxon>Acanthamoebidae</taxon>
        <taxon>Acanthamoeba</taxon>
    </lineage>
</organism>
<dbReference type="OrthoDB" id="10023328at2759"/>
<evidence type="ECO:0000256" key="11">
    <source>
        <dbReference type="PIRSR" id="PIRSR017267-2"/>
    </source>
</evidence>
<dbReference type="GO" id="GO:0032542">
    <property type="term" value="F:sulfiredoxin activity"/>
    <property type="evidence" value="ECO:0007669"/>
    <property type="project" value="UniProtKB-EC"/>
</dbReference>
<sequence>MAQAQQEQTTTSSIQKQQEGEDDMSIHTRSVAEIHEMPFAAIARGLPLEIDNAKVESIMGTLSDPATRHLVPPIDVMWVQGRDPANNYYFAFGGCHRYEAHRRLGKPTVRAKIVKVTPADVRTYLGSATPDFK</sequence>
<dbReference type="GO" id="GO:0034599">
    <property type="term" value="P:cellular response to oxidative stress"/>
    <property type="evidence" value="ECO:0007669"/>
    <property type="project" value="TreeGrafter"/>
</dbReference>
<dbReference type="STRING" id="1257118.L8H302"/>
<evidence type="ECO:0000313" key="15">
    <source>
        <dbReference type="Proteomes" id="UP000011083"/>
    </source>
</evidence>
<proteinExistence type="inferred from homology"/>
<keyword evidence="6 9" id="KW-0560">Oxidoreductase</keyword>
<dbReference type="Gene3D" id="3.90.1530.10">
    <property type="entry name" value="Conserved hypothetical protein from pyrococcus furiosus pfu- 392566-001, ParB domain"/>
    <property type="match status" value="1"/>
</dbReference>
<dbReference type="RefSeq" id="XP_004342033.1">
    <property type="nucleotide sequence ID" value="XM_004341984.1"/>
</dbReference>
<evidence type="ECO:0000313" key="14">
    <source>
        <dbReference type="EMBL" id="ELR19924.1"/>
    </source>
</evidence>
<keyword evidence="15" id="KW-1185">Reference proteome</keyword>
<evidence type="ECO:0000256" key="9">
    <source>
        <dbReference type="PIRNR" id="PIRNR017267"/>
    </source>
</evidence>
<dbReference type="OMA" id="SQIRRPI"/>
<dbReference type="EC" id="1.8.98.2" evidence="2 9"/>
<keyword evidence="3 9" id="KW-0547">Nucleotide-binding</keyword>
<dbReference type="PIRSF" id="PIRSF017267">
    <property type="entry name" value="Sulfiredoxin"/>
    <property type="match status" value="1"/>
</dbReference>
<accession>L8H302</accession>
<evidence type="ECO:0000256" key="12">
    <source>
        <dbReference type="SAM" id="MobiDB-lite"/>
    </source>
</evidence>
<keyword evidence="4 9" id="KW-0067">ATP-binding</keyword>
<keyword evidence="5 9" id="KW-0049">Antioxidant</keyword>
<dbReference type="InterPro" id="IPR003115">
    <property type="entry name" value="ParB_N"/>
</dbReference>
<dbReference type="AlphaFoldDB" id="L8H302"/>
<reference evidence="14 15" key="1">
    <citation type="journal article" date="2013" name="Genome Biol.">
        <title>Genome of Acanthamoeba castellanii highlights extensive lateral gene transfer and early evolution of tyrosine kinase signaling.</title>
        <authorList>
            <person name="Clarke M."/>
            <person name="Lohan A.J."/>
            <person name="Liu B."/>
            <person name="Lagkouvardos I."/>
            <person name="Roy S."/>
            <person name="Zafar N."/>
            <person name="Bertelli C."/>
            <person name="Schilde C."/>
            <person name="Kianianmomeni A."/>
            <person name="Burglin T.R."/>
            <person name="Frech C."/>
            <person name="Turcotte B."/>
            <person name="Kopec K.O."/>
            <person name="Synnott J.M."/>
            <person name="Choo C."/>
            <person name="Paponov I."/>
            <person name="Finkler A."/>
            <person name="Soon Heng Tan C."/>
            <person name="Hutchins A.P."/>
            <person name="Weinmeier T."/>
            <person name="Rattei T."/>
            <person name="Chu J.S."/>
            <person name="Gimenez G."/>
            <person name="Irimia M."/>
            <person name="Rigden D.J."/>
            <person name="Fitzpatrick D.A."/>
            <person name="Lorenzo-Morales J."/>
            <person name="Bateman A."/>
            <person name="Chiu C.H."/>
            <person name="Tang P."/>
            <person name="Hegemann P."/>
            <person name="Fromm H."/>
            <person name="Raoult D."/>
            <person name="Greub G."/>
            <person name="Miranda-Saavedra D."/>
            <person name="Chen N."/>
            <person name="Nash P."/>
            <person name="Ginger M.L."/>
            <person name="Horn M."/>
            <person name="Schaap P."/>
            <person name="Caler L."/>
            <person name="Loftus B."/>
        </authorList>
    </citation>
    <scope>NUCLEOTIDE SEQUENCE [LARGE SCALE GENOMIC DNA]</scope>
    <source>
        <strain evidence="14 15">Neff</strain>
    </source>
</reference>
<evidence type="ECO:0000256" key="1">
    <source>
        <dbReference type="ARBA" id="ARBA00009609"/>
    </source>
</evidence>
<comment type="similarity">
    <text evidence="1 9">Belongs to the sulfiredoxin family.</text>
</comment>
<dbReference type="InterPro" id="IPR016692">
    <property type="entry name" value="Sulfiredoxin"/>
</dbReference>
<feature type="binding site" evidence="10">
    <location>
        <begin position="94"/>
        <end position="97"/>
    </location>
    <ligand>
        <name>ATP</name>
        <dbReference type="ChEBI" id="CHEBI:30616"/>
    </ligand>
</feature>
<evidence type="ECO:0000256" key="4">
    <source>
        <dbReference type="ARBA" id="ARBA00022840"/>
    </source>
</evidence>
<dbReference type="PANTHER" id="PTHR21348:SF2">
    <property type="entry name" value="SULFIREDOXIN-1"/>
    <property type="match status" value="1"/>
</dbReference>
<dbReference type="GO" id="GO:0005737">
    <property type="term" value="C:cytoplasm"/>
    <property type="evidence" value="ECO:0007669"/>
    <property type="project" value="TreeGrafter"/>
</dbReference>
<dbReference type="GeneID" id="14920761"/>
<evidence type="ECO:0000256" key="3">
    <source>
        <dbReference type="ARBA" id="ARBA00022741"/>
    </source>
</evidence>
<gene>
    <name evidence="14" type="ORF">ACA1_111970</name>
</gene>
<dbReference type="CDD" id="cd16395">
    <property type="entry name" value="Srx"/>
    <property type="match status" value="1"/>
</dbReference>
<feature type="compositionally biased region" description="Low complexity" evidence="12">
    <location>
        <begin position="1"/>
        <end position="17"/>
    </location>
</feature>
<dbReference type="KEGG" id="acan:ACA1_111970"/>
<dbReference type="GO" id="GO:0005524">
    <property type="term" value="F:ATP binding"/>
    <property type="evidence" value="ECO:0007669"/>
    <property type="project" value="UniProtKB-KW"/>
</dbReference>
<feature type="domain" description="ParB-like N-terminal" evidence="13">
    <location>
        <begin position="35"/>
        <end position="130"/>
    </location>
</feature>